<dbReference type="EMBL" id="BLLK01000057">
    <property type="protein sequence ID" value="GFH57040.1"/>
    <property type="molecule type" value="Genomic_DNA"/>
</dbReference>
<organism evidence="2 3">
    <name type="scientific">Chaetoceros tenuissimus</name>
    <dbReference type="NCBI Taxonomy" id="426638"/>
    <lineage>
        <taxon>Eukaryota</taxon>
        <taxon>Sar</taxon>
        <taxon>Stramenopiles</taxon>
        <taxon>Ochrophyta</taxon>
        <taxon>Bacillariophyta</taxon>
        <taxon>Coscinodiscophyceae</taxon>
        <taxon>Chaetocerotophycidae</taxon>
        <taxon>Chaetocerotales</taxon>
        <taxon>Chaetocerotaceae</taxon>
        <taxon>Chaetoceros</taxon>
    </lineage>
</organism>
<dbReference type="Proteomes" id="UP001054902">
    <property type="component" value="Unassembled WGS sequence"/>
</dbReference>
<comment type="caution">
    <text evidence="2">The sequence shown here is derived from an EMBL/GenBank/DDBJ whole genome shotgun (WGS) entry which is preliminary data.</text>
</comment>
<evidence type="ECO:0000256" key="1">
    <source>
        <dbReference type="SAM" id="Phobius"/>
    </source>
</evidence>
<dbReference type="AlphaFoldDB" id="A0AAD3D5R4"/>
<name>A0AAD3D5R4_9STRA</name>
<keyword evidence="3" id="KW-1185">Reference proteome</keyword>
<proteinExistence type="predicted"/>
<reference evidence="2 3" key="1">
    <citation type="journal article" date="2021" name="Sci. Rep.">
        <title>The genome of the diatom Chaetoceros tenuissimus carries an ancient integrated fragment of an extant virus.</title>
        <authorList>
            <person name="Hongo Y."/>
            <person name="Kimura K."/>
            <person name="Takaki Y."/>
            <person name="Yoshida Y."/>
            <person name="Baba S."/>
            <person name="Kobayashi G."/>
            <person name="Nagasaki K."/>
            <person name="Hano T."/>
            <person name="Tomaru Y."/>
        </authorList>
    </citation>
    <scope>NUCLEOTIDE SEQUENCE [LARGE SCALE GENOMIC DNA]</scope>
    <source>
        <strain evidence="2 3">NIES-3715</strain>
    </source>
</reference>
<gene>
    <name evidence="2" type="ORF">CTEN210_13516</name>
</gene>
<dbReference type="PROSITE" id="PS51257">
    <property type="entry name" value="PROKAR_LIPOPROTEIN"/>
    <property type="match status" value="1"/>
</dbReference>
<evidence type="ECO:0000313" key="3">
    <source>
        <dbReference type="Proteomes" id="UP001054902"/>
    </source>
</evidence>
<keyword evidence="1" id="KW-0472">Membrane</keyword>
<accession>A0AAD3D5R4</accession>
<keyword evidence="1" id="KW-0812">Transmembrane</keyword>
<protein>
    <submittedName>
        <fullName evidence="2">Uncharacterized protein</fullName>
    </submittedName>
</protein>
<evidence type="ECO:0000313" key="2">
    <source>
        <dbReference type="EMBL" id="GFH57040.1"/>
    </source>
</evidence>
<keyword evidence="1" id="KW-1133">Transmembrane helix</keyword>
<sequence length="97" mass="11028">MRIESVATTIVGYRYYDFVYYWNMTNSLLISGCVLYIVHAMLYAFVMCRKLFGRSISRSNSSTSSPYDNTLNTNAYQMIPLPLSTNKEGEELGIAEA</sequence>
<feature type="transmembrane region" description="Helical" evidence="1">
    <location>
        <begin position="28"/>
        <end position="48"/>
    </location>
</feature>